<dbReference type="InterPro" id="IPR036390">
    <property type="entry name" value="WH_DNA-bd_sf"/>
</dbReference>
<evidence type="ECO:0000256" key="4">
    <source>
        <dbReference type="ARBA" id="ARBA00023163"/>
    </source>
</evidence>
<keyword evidence="2" id="KW-0805">Transcription regulation</keyword>
<gene>
    <name evidence="6" type="ORF">SAMN04488001_0714</name>
</gene>
<dbReference type="OrthoDB" id="7776850at2"/>
<dbReference type="PANTHER" id="PTHR30126:SF94">
    <property type="entry name" value="LYSR FAMILY TRANSCRIPTIONAL REGULATOR"/>
    <property type="match status" value="1"/>
</dbReference>
<dbReference type="InterPro" id="IPR005119">
    <property type="entry name" value="LysR_subst-bd"/>
</dbReference>
<sequence length="322" mass="36051">MVDTPGKITLWQIEIFVAAAEEPSITAAARRLGSSPSAVSQQLSNLEAALGARLLTRTERPMPLTQAGELFLRRAQTILHEAALATSELTLNDLSARMRLRIGVIEDFDADVTPALLTRLAEQMPKAQFLLETGASHRLLDQLEARALDMTVAAEPGDLPPSYEVHPLMEDPFVVVTPRRMVREGSDLMAALRANPLLLYTSRHVMGRQIASHLSRVKLKASHRFELDSYHAIMAMVAKGEGWTILTPLGVMRAKRFIDRVDIFELPFEPISRRISLMAREGATQDIPARVAAEMRPLFQRDIVEYCTHKMPWLKDKMRILS</sequence>
<evidence type="ECO:0000256" key="2">
    <source>
        <dbReference type="ARBA" id="ARBA00023015"/>
    </source>
</evidence>
<dbReference type="GO" id="GO:0000976">
    <property type="term" value="F:transcription cis-regulatory region binding"/>
    <property type="evidence" value="ECO:0007669"/>
    <property type="project" value="TreeGrafter"/>
</dbReference>
<dbReference type="Gene3D" id="1.10.10.10">
    <property type="entry name" value="Winged helix-like DNA-binding domain superfamily/Winged helix DNA-binding domain"/>
    <property type="match status" value="1"/>
</dbReference>
<dbReference type="InterPro" id="IPR000847">
    <property type="entry name" value="LysR_HTH_N"/>
</dbReference>
<dbReference type="AlphaFoldDB" id="A0A1H2S6V1"/>
<feature type="domain" description="HTH lysR-type" evidence="5">
    <location>
        <begin position="8"/>
        <end position="65"/>
    </location>
</feature>
<evidence type="ECO:0000256" key="3">
    <source>
        <dbReference type="ARBA" id="ARBA00023125"/>
    </source>
</evidence>
<keyword evidence="7" id="KW-1185">Reference proteome</keyword>
<evidence type="ECO:0000256" key="1">
    <source>
        <dbReference type="ARBA" id="ARBA00009437"/>
    </source>
</evidence>
<dbReference type="GO" id="GO:0003700">
    <property type="term" value="F:DNA-binding transcription factor activity"/>
    <property type="evidence" value="ECO:0007669"/>
    <property type="project" value="InterPro"/>
</dbReference>
<dbReference type="STRING" id="670155.SAMN04488001_0714"/>
<proteinExistence type="inferred from homology"/>
<dbReference type="Pfam" id="PF03466">
    <property type="entry name" value="LysR_substrate"/>
    <property type="match status" value="1"/>
</dbReference>
<keyword evidence="3 6" id="KW-0238">DNA-binding</keyword>
<evidence type="ECO:0000313" key="6">
    <source>
        <dbReference type="EMBL" id="SDW27306.1"/>
    </source>
</evidence>
<dbReference type="EMBL" id="FNOI01000001">
    <property type="protein sequence ID" value="SDW27306.1"/>
    <property type="molecule type" value="Genomic_DNA"/>
</dbReference>
<reference evidence="7" key="1">
    <citation type="submission" date="2016-10" db="EMBL/GenBank/DDBJ databases">
        <authorList>
            <person name="Varghese N."/>
            <person name="Submissions S."/>
        </authorList>
    </citation>
    <scope>NUCLEOTIDE SEQUENCE [LARGE SCALE GENOMIC DNA]</scope>
    <source>
        <strain evidence="7">DSM 26922</strain>
    </source>
</reference>
<evidence type="ECO:0000259" key="5">
    <source>
        <dbReference type="PROSITE" id="PS50931"/>
    </source>
</evidence>
<dbReference type="FunFam" id="1.10.10.10:FF:000001">
    <property type="entry name" value="LysR family transcriptional regulator"/>
    <property type="match status" value="1"/>
</dbReference>
<dbReference type="PROSITE" id="PS50931">
    <property type="entry name" value="HTH_LYSR"/>
    <property type="match status" value="1"/>
</dbReference>
<dbReference type="RefSeq" id="WP_089944503.1">
    <property type="nucleotide sequence ID" value="NZ_FNOI01000001.1"/>
</dbReference>
<dbReference type="Pfam" id="PF00126">
    <property type="entry name" value="HTH_1"/>
    <property type="match status" value="1"/>
</dbReference>
<dbReference type="SUPFAM" id="SSF53850">
    <property type="entry name" value="Periplasmic binding protein-like II"/>
    <property type="match status" value="1"/>
</dbReference>
<dbReference type="InterPro" id="IPR036388">
    <property type="entry name" value="WH-like_DNA-bd_sf"/>
</dbReference>
<dbReference type="SUPFAM" id="SSF46785">
    <property type="entry name" value="Winged helix' DNA-binding domain"/>
    <property type="match status" value="1"/>
</dbReference>
<dbReference type="Proteomes" id="UP000199441">
    <property type="component" value="Unassembled WGS sequence"/>
</dbReference>
<dbReference type="PANTHER" id="PTHR30126">
    <property type="entry name" value="HTH-TYPE TRANSCRIPTIONAL REGULATOR"/>
    <property type="match status" value="1"/>
</dbReference>
<organism evidence="6 7">
    <name type="scientific">Litoreibacter albidus</name>
    <dbReference type="NCBI Taxonomy" id="670155"/>
    <lineage>
        <taxon>Bacteria</taxon>
        <taxon>Pseudomonadati</taxon>
        <taxon>Pseudomonadota</taxon>
        <taxon>Alphaproteobacteria</taxon>
        <taxon>Rhodobacterales</taxon>
        <taxon>Roseobacteraceae</taxon>
        <taxon>Litoreibacter</taxon>
    </lineage>
</organism>
<dbReference type="Gene3D" id="3.40.190.10">
    <property type="entry name" value="Periplasmic binding protein-like II"/>
    <property type="match status" value="2"/>
</dbReference>
<name>A0A1H2S6V1_9RHOB</name>
<evidence type="ECO:0000313" key="7">
    <source>
        <dbReference type="Proteomes" id="UP000199441"/>
    </source>
</evidence>
<comment type="similarity">
    <text evidence="1">Belongs to the LysR transcriptional regulatory family.</text>
</comment>
<protein>
    <submittedName>
        <fullName evidence="6">DNA-binding transcriptional regulator, LysR family</fullName>
    </submittedName>
</protein>
<keyword evidence="4" id="KW-0804">Transcription</keyword>
<accession>A0A1H2S6V1</accession>